<reference evidence="10 11" key="1">
    <citation type="submission" date="2016-06" db="EMBL/GenBank/DDBJ databases">
        <title>Genome sequence of halotolerant plant growth promoting strain of Halomonas elongata HEK1 isolated from salterns of Rann of Kutch, Gujarat, India.</title>
        <authorList>
            <person name="Gaba S."/>
            <person name="Singh R.N."/>
            <person name="Abrol S."/>
            <person name="Kaushik R."/>
            <person name="Saxena A.K."/>
        </authorList>
    </citation>
    <scope>NUCLEOTIDE SEQUENCE [LARGE SCALE GENOMIC DNA]</scope>
    <source>
        <strain evidence="10 11">HEK1</strain>
    </source>
</reference>
<evidence type="ECO:0000256" key="6">
    <source>
        <dbReference type="ARBA" id="ARBA00023141"/>
    </source>
</evidence>
<dbReference type="EMBL" id="MAJD01000002">
    <property type="protein sequence ID" value="OBX34503.1"/>
    <property type="molecule type" value="Genomic_DNA"/>
</dbReference>
<evidence type="ECO:0000256" key="4">
    <source>
        <dbReference type="ARBA" id="ARBA00022741"/>
    </source>
</evidence>
<dbReference type="EC" id="4.2.3.4" evidence="10"/>
<accession>A0A1B8NX13</accession>
<dbReference type="GO" id="GO:0008652">
    <property type="term" value="P:amino acid biosynthetic process"/>
    <property type="evidence" value="ECO:0007669"/>
    <property type="project" value="UniProtKB-KW"/>
</dbReference>
<keyword evidence="5" id="KW-0520">NAD</keyword>
<dbReference type="PANTHER" id="PTHR43622">
    <property type="entry name" value="3-DEHYDROQUINATE SYNTHASE"/>
    <property type="match status" value="1"/>
</dbReference>
<dbReference type="GO" id="GO:0009073">
    <property type="term" value="P:aromatic amino acid family biosynthetic process"/>
    <property type="evidence" value="ECO:0007669"/>
    <property type="project" value="UniProtKB-KW"/>
</dbReference>
<protein>
    <submittedName>
        <fullName evidence="10">3-dehydroquinate synthase</fullName>
        <ecNumber evidence="10">4.2.3.4</ecNumber>
    </submittedName>
</protein>
<evidence type="ECO:0000256" key="3">
    <source>
        <dbReference type="ARBA" id="ARBA00022723"/>
    </source>
</evidence>
<dbReference type="PATRIC" id="fig|2746.7.peg.3663"/>
<keyword evidence="8" id="KW-0170">Cobalt</keyword>
<comment type="similarity">
    <text evidence="1">Belongs to the sugar phosphate cyclases superfamily. Dehydroquinate synthase family.</text>
</comment>
<evidence type="ECO:0000256" key="7">
    <source>
        <dbReference type="ARBA" id="ARBA00023239"/>
    </source>
</evidence>
<dbReference type="CDD" id="cd08195">
    <property type="entry name" value="DHQS"/>
    <property type="match status" value="1"/>
</dbReference>
<feature type="domain" description="3-dehydroquinate synthase N-terminal" evidence="9">
    <location>
        <begin position="79"/>
        <end position="189"/>
    </location>
</feature>
<keyword evidence="4" id="KW-0547">Nucleotide-binding</keyword>
<evidence type="ECO:0000313" key="10">
    <source>
        <dbReference type="EMBL" id="OBX34503.1"/>
    </source>
</evidence>
<evidence type="ECO:0000256" key="1">
    <source>
        <dbReference type="ARBA" id="ARBA00005412"/>
    </source>
</evidence>
<evidence type="ECO:0000256" key="8">
    <source>
        <dbReference type="ARBA" id="ARBA00023285"/>
    </source>
</evidence>
<dbReference type="PANTHER" id="PTHR43622:SF7">
    <property type="entry name" value="3-DEHYDROQUINATE SYNTHASE, CHLOROPLASTIC"/>
    <property type="match status" value="1"/>
</dbReference>
<dbReference type="Pfam" id="PF01761">
    <property type="entry name" value="DHQ_synthase"/>
    <property type="match status" value="1"/>
</dbReference>
<keyword evidence="3" id="KW-0479">Metal-binding</keyword>
<name>A0A1B8NX13_HALEL</name>
<dbReference type="Gene3D" id="3.40.50.1970">
    <property type="match status" value="1"/>
</dbReference>
<organism evidence="10 11">
    <name type="scientific">Halomonas elongata</name>
    <dbReference type="NCBI Taxonomy" id="2746"/>
    <lineage>
        <taxon>Bacteria</taxon>
        <taxon>Pseudomonadati</taxon>
        <taxon>Pseudomonadota</taxon>
        <taxon>Gammaproteobacteria</taxon>
        <taxon>Oceanospirillales</taxon>
        <taxon>Halomonadaceae</taxon>
        <taxon>Halomonas</taxon>
    </lineage>
</organism>
<comment type="caution">
    <text evidence="10">The sequence shown here is derived from an EMBL/GenBank/DDBJ whole genome shotgun (WGS) entry which is preliminary data.</text>
</comment>
<keyword evidence="2" id="KW-0028">Amino-acid biosynthesis</keyword>
<dbReference type="GO" id="GO:0003856">
    <property type="term" value="F:3-dehydroquinate synthase activity"/>
    <property type="evidence" value="ECO:0007669"/>
    <property type="project" value="UniProtKB-EC"/>
</dbReference>
<keyword evidence="7 10" id="KW-0456">Lyase</keyword>
<evidence type="ECO:0000256" key="5">
    <source>
        <dbReference type="ARBA" id="ARBA00023027"/>
    </source>
</evidence>
<evidence type="ECO:0000313" key="11">
    <source>
        <dbReference type="Proteomes" id="UP000092504"/>
    </source>
</evidence>
<dbReference type="GO" id="GO:0046872">
    <property type="term" value="F:metal ion binding"/>
    <property type="evidence" value="ECO:0007669"/>
    <property type="project" value="UniProtKB-KW"/>
</dbReference>
<proteinExistence type="inferred from homology"/>
<dbReference type="InterPro" id="IPR050071">
    <property type="entry name" value="Dehydroquinate_synthase"/>
</dbReference>
<dbReference type="GO" id="GO:0000166">
    <property type="term" value="F:nucleotide binding"/>
    <property type="evidence" value="ECO:0007669"/>
    <property type="project" value="UniProtKB-KW"/>
</dbReference>
<dbReference type="SUPFAM" id="SSF56796">
    <property type="entry name" value="Dehydroquinate synthase-like"/>
    <property type="match status" value="1"/>
</dbReference>
<dbReference type="InterPro" id="IPR030960">
    <property type="entry name" value="DHQS/DOIS_N"/>
</dbReference>
<dbReference type="FunFam" id="3.40.50.1970:FF:000001">
    <property type="entry name" value="3-dehydroquinate synthase"/>
    <property type="match status" value="1"/>
</dbReference>
<dbReference type="AlphaFoldDB" id="A0A1B8NX13"/>
<evidence type="ECO:0000256" key="2">
    <source>
        <dbReference type="ARBA" id="ARBA00022605"/>
    </source>
</evidence>
<dbReference type="Proteomes" id="UP000092504">
    <property type="component" value="Unassembled WGS sequence"/>
</dbReference>
<keyword evidence="6" id="KW-0057">Aromatic amino acid biosynthesis</keyword>
<gene>
    <name evidence="10" type="primary">aroB_2</name>
    <name evidence="10" type="ORF">A8U91_03559</name>
</gene>
<sequence length="201" mass="21419">MTQSPEVPSSHDALRTLRVALGERSYPIHIGPELLGDSRWLTPHLAGRQVMVVTNETVAPLYLEALKRGLPDDLEVRELVLPDGEATKNLASVERIWDALLAAGFNRRCTLIALGGGVIGDMVGYAAASYQRGVAFIQVPTTLLAQVDSSVGGKTGVNHPRGKNMIGAFWQPRAVLIDTDTLASLPPASFPPGSPKSSSTD</sequence>
<evidence type="ECO:0000259" key="9">
    <source>
        <dbReference type="Pfam" id="PF01761"/>
    </source>
</evidence>